<name>A0AAW9RE23_9GAMM</name>
<proteinExistence type="predicted"/>
<dbReference type="AlphaFoldDB" id="A0AAW9RE23"/>
<evidence type="ECO:0000313" key="2">
    <source>
        <dbReference type="EMBL" id="MEJ8567169.1"/>
    </source>
</evidence>
<dbReference type="Proteomes" id="UP001359886">
    <property type="component" value="Unassembled WGS sequence"/>
</dbReference>
<sequence>MTVSVFLNYPGPESAAGALESAFTSAALDGLRSANGLRFVETYTPAPGAVPEFDEGDRPALIVELNLDEPEDAAGLLATTEFRDALGIGEHGPATVDVFHTAHFPLPDHIEPPPRTAALSFVVRYFRPAPDEAAFIAFYTANHPILLARFPAIRNVLCYLPVGIELPEGVNDSGAFFGNEVVFDDLDALNAALASDVLPELRAEGRTFPPYGHSRHHAMQRRRVHSRDSRD</sequence>
<evidence type="ECO:0000313" key="3">
    <source>
        <dbReference type="Proteomes" id="UP001359886"/>
    </source>
</evidence>
<evidence type="ECO:0008006" key="4">
    <source>
        <dbReference type="Google" id="ProtNLM"/>
    </source>
</evidence>
<reference evidence="2 3" key="1">
    <citation type="submission" date="2024-02" db="EMBL/GenBank/DDBJ databases">
        <title>A novel Wenzhouxiangellaceae bacterium, isolated from coastal sediments.</title>
        <authorList>
            <person name="Du Z.-J."/>
            <person name="Ye Y.-Q."/>
            <person name="Zhang X.-Y."/>
        </authorList>
    </citation>
    <scope>NUCLEOTIDE SEQUENCE [LARGE SCALE GENOMIC DNA]</scope>
    <source>
        <strain evidence="2 3">CH-27</strain>
    </source>
</reference>
<feature type="compositionally biased region" description="Basic residues" evidence="1">
    <location>
        <begin position="213"/>
        <end position="225"/>
    </location>
</feature>
<protein>
    <recommendedName>
        <fullName evidence="4">EthD domain-containing protein</fullName>
    </recommendedName>
</protein>
<gene>
    <name evidence="2" type="ORF">V3330_05980</name>
</gene>
<feature type="region of interest" description="Disordered" evidence="1">
    <location>
        <begin position="208"/>
        <end position="231"/>
    </location>
</feature>
<accession>A0AAW9RE23</accession>
<dbReference type="SUPFAM" id="SSF54909">
    <property type="entry name" value="Dimeric alpha+beta barrel"/>
    <property type="match status" value="1"/>
</dbReference>
<dbReference type="RefSeq" id="WP_354694485.1">
    <property type="nucleotide sequence ID" value="NZ_JAZHOG010000003.1"/>
</dbReference>
<dbReference type="InterPro" id="IPR011008">
    <property type="entry name" value="Dimeric_a/b-barrel"/>
</dbReference>
<keyword evidence="3" id="KW-1185">Reference proteome</keyword>
<organism evidence="2 3">
    <name type="scientific">Elongatibacter sediminis</name>
    <dbReference type="NCBI Taxonomy" id="3119006"/>
    <lineage>
        <taxon>Bacteria</taxon>
        <taxon>Pseudomonadati</taxon>
        <taxon>Pseudomonadota</taxon>
        <taxon>Gammaproteobacteria</taxon>
        <taxon>Chromatiales</taxon>
        <taxon>Wenzhouxiangellaceae</taxon>
        <taxon>Elongatibacter</taxon>
    </lineage>
</organism>
<evidence type="ECO:0000256" key="1">
    <source>
        <dbReference type="SAM" id="MobiDB-lite"/>
    </source>
</evidence>
<dbReference type="EMBL" id="JAZHOG010000003">
    <property type="protein sequence ID" value="MEJ8567169.1"/>
    <property type="molecule type" value="Genomic_DNA"/>
</dbReference>
<dbReference type="Gene3D" id="3.30.70.100">
    <property type="match status" value="1"/>
</dbReference>
<comment type="caution">
    <text evidence="2">The sequence shown here is derived from an EMBL/GenBank/DDBJ whole genome shotgun (WGS) entry which is preliminary data.</text>
</comment>